<evidence type="ECO:0000313" key="3">
    <source>
        <dbReference type="Proteomes" id="UP000660885"/>
    </source>
</evidence>
<accession>A0ABS1U9N2</accession>
<evidence type="ECO:0000256" key="1">
    <source>
        <dbReference type="SAM" id="MobiDB-lite"/>
    </source>
</evidence>
<sequence length="171" mass="18289">MNVGERFAWLRAVIAAQPRPTLAEVAAAATLAEHFNAERGGAWPAQQTIASLTRMERRSVRRALACLEERGLVARVRDGGPRSSTVYALVMPADGAPQRQQRASHNASSGRSTVPPEGAAGRPEQGGSRSENEGKPYRAAGARCADAARARSRWEGKKKSPPRPVSSPLNI</sequence>
<gene>
    <name evidence="2" type="ORF">JMJ56_25700</name>
</gene>
<keyword evidence="3" id="KW-1185">Reference proteome</keyword>
<dbReference type="Gene3D" id="1.10.10.10">
    <property type="entry name" value="Winged helix-like DNA-binding domain superfamily/Winged helix DNA-binding domain"/>
    <property type="match status" value="1"/>
</dbReference>
<comment type="caution">
    <text evidence="2">The sequence shown here is derived from an EMBL/GenBank/DDBJ whole genome shotgun (WGS) entry which is preliminary data.</text>
</comment>
<feature type="compositionally biased region" description="Basic and acidic residues" evidence="1">
    <location>
        <begin position="146"/>
        <end position="158"/>
    </location>
</feature>
<dbReference type="SUPFAM" id="SSF46785">
    <property type="entry name" value="Winged helix' DNA-binding domain"/>
    <property type="match status" value="1"/>
</dbReference>
<dbReference type="RefSeq" id="WP_202834616.1">
    <property type="nucleotide sequence ID" value="NZ_JAETWB010000026.1"/>
</dbReference>
<evidence type="ECO:0000313" key="2">
    <source>
        <dbReference type="EMBL" id="MBL6081395.1"/>
    </source>
</evidence>
<feature type="region of interest" description="Disordered" evidence="1">
    <location>
        <begin position="90"/>
        <end position="171"/>
    </location>
</feature>
<dbReference type="Pfam" id="PF13730">
    <property type="entry name" value="HTH_36"/>
    <property type="match status" value="1"/>
</dbReference>
<dbReference type="Proteomes" id="UP000660885">
    <property type="component" value="Unassembled WGS sequence"/>
</dbReference>
<dbReference type="InterPro" id="IPR036388">
    <property type="entry name" value="WH-like_DNA-bd_sf"/>
</dbReference>
<feature type="compositionally biased region" description="Polar residues" evidence="1">
    <location>
        <begin position="98"/>
        <end position="112"/>
    </location>
</feature>
<protein>
    <submittedName>
        <fullName evidence="2">Helix-turn-helix domain-containing protein</fullName>
    </submittedName>
</protein>
<name>A0ABS1U9N2_9PROT</name>
<dbReference type="EMBL" id="JAETWB010000026">
    <property type="protein sequence ID" value="MBL6081395.1"/>
    <property type="molecule type" value="Genomic_DNA"/>
</dbReference>
<proteinExistence type="predicted"/>
<reference evidence="2 3" key="1">
    <citation type="submission" date="2021-01" db="EMBL/GenBank/DDBJ databases">
        <title>Belnapia mucosa sp. nov. and Belnapia arida sp. nov., isolated from the Tabernas Desert (Almeria, Spain).</title>
        <authorList>
            <person name="Molina-Menor E."/>
            <person name="Vidal-Verdu A."/>
            <person name="Calonge A."/>
            <person name="Satari L."/>
            <person name="Pereto J."/>
            <person name="Porcar M."/>
        </authorList>
    </citation>
    <scope>NUCLEOTIDE SEQUENCE [LARGE SCALE GENOMIC DNA]</scope>
    <source>
        <strain evidence="2 3">T18</strain>
    </source>
</reference>
<organism evidence="2 3">
    <name type="scientific">Belnapia arida</name>
    <dbReference type="NCBI Taxonomy" id="2804533"/>
    <lineage>
        <taxon>Bacteria</taxon>
        <taxon>Pseudomonadati</taxon>
        <taxon>Pseudomonadota</taxon>
        <taxon>Alphaproteobacteria</taxon>
        <taxon>Acetobacterales</taxon>
        <taxon>Roseomonadaceae</taxon>
        <taxon>Belnapia</taxon>
    </lineage>
</organism>
<dbReference type="InterPro" id="IPR036390">
    <property type="entry name" value="WH_DNA-bd_sf"/>
</dbReference>